<sequence length="94" mass="10966">MNKFEIVESSFVTINVILVNETQLMKLNNLAQTMNTMSVSDDLVNLVYENDDLTDVWQVLERNFQSDDQRQILLLSQKLHSLKMIEKVSVTQYI</sequence>
<organism evidence="1 2">
    <name type="scientific">Marchantia polymorpha</name>
    <name type="common">Common liverwort</name>
    <name type="synonym">Marchantia aquatica</name>
    <dbReference type="NCBI Taxonomy" id="3197"/>
    <lineage>
        <taxon>Eukaryota</taxon>
        <taxon>Viridiplantae</taxon>
        <taxon>Streptophyta</taxon>
        <taxon>Embryophyta</taxon>
        <taxon>Marchantiophyta</taxon>
        <taxon>Marchantiopsida</taxon>
        <taxon>Marchantiidae</taxon>
        <taxon>Marchantiales</taxon>
        <taxon>Marchantiaceae</taxon>
        <taxon>Marchantia</taxon>
    </lineage>
</organism>
<accession>A0A2R6WAY1</accession>
<dbReference type="Pfam" id="PF14223">
    <property type="entry name" value="Retrotran_gag_2"/>
    <property type="match status" value="1"/>
</dbReference>
<gene>
    <name evidence="1" type="ORF">MARPO_0116s0007</name>
</gene>
<protein>
    <submittedName>
        <fullName evidence="1">Uncharacterized protein</fullName>
    </submittedName>
</protein>
<keyword evidence="2" id="KW-1185">Reference proteome</keyword>
<dbReference type="EMBL" id="KZ772788">
    <property type="protein sequence ID" value="PTQ31017.1"/>
    <property type="molecule type" value="Genomic_DNA"/>
</dbReference>
<evidence type="ECO:0000313" key="2">
    <source>
        <dbReference type="Proteomes" id="UP000244005"/>
    </source>
</evidence>
<dbReference type="AlphaFoldDB" id="A0A2R6WAY1"/>
<dbReference type="Proteomes" id="UP000244005">
    <property type="component" value="Unassembled WGS sequence"/>
</dbReference>
<proteinExistence type="predicted"/>
<evidence type="ECO:0000313" key="1">
    <source>
        <dbReference type="EMBL" id="PTQ31017.1"/>
    </source>
</evidence>
<reference evidence="2" key="1">
    <citation type="journal article" date="2017" name="Cell">
        <title>Insights into land plant evolution garnered from the Marchantia polymorpha genome.</title>
        <authorList>
            <person name="Bowman J.L."/>
            <person name="Kohchi T."/>
            <person name="Yamato K.T."/>
            <person name="Jenkins J."/>
            <person name="Shu S."/>
            <person name="Ishizaki K."/>
            <person name="Yamaoka S."/>
            <person name="Nishihama R."/>
            <person name="Nakamura Y."/>
            <person name="Berger F."/>
            <person name="Adam C."/>
            <person name="Aki S.S."/>
            <person name="Althoff F."/>
            <person name="Araki T."/>
            <person name="Arteaga-Vazquez M.A."/>
            <person name="Balasubrmanian S."/>
            <person name="Barry K."/>
            <person name="Bauer D."/>
            <person name="Boehm C.R."/>
            <person name="Briginshaw L."/>
            <person name="Caballero-Perez J."/>
            <person name="Catarino B."/>
            <person name="Chen F."/>
            <person name="Chiyoda S."/>
            <person name="Chovatia M."/>
            <person name="Davies K.M."/>
            <person name="Delmans M."/>
            <person name="Demura T."/>
            <person name="Dierschke T."/>
            <person name="Dolan L."/>
            <person name="Dorantes-Acosta A.E."/>
            <person name="Eklund D.M."/>
            <person name="Florent S.N."/>
            <person name="Flores-Sandoval E."/>
            <person name="Fujiyama A."/>
            <person name="Fukuzawa H."/>
            <person name="Galik B."/>
            <person name="Grimanelli D."/>
            <person name="Grimwood J."/>
            <person name="Grossniklaus U."/>
            <person name="Hamada T."/>
            <person name="Haseloff J."/>
            <person name="Hetherington A.J."/>
            <person name="Higo A."/>
            <person name="Hirakawa Y."/>
            <person name="Hundley H.N."/>
            <person name="Ikeda Y."/>
            <person name="Inoue K."/>
            <person name="Inoue S.I."/>
            <person name="Ishida S."/>
            <person name="Jia Q."/>
            <person name="Kakita M."/>
            <person name="Kanazawa T."/>
            <person name="Kawai Y."/>
            <person name="Kawashima T."/>
            <person name="Kennedy M."/>
            <person name="Kinose K."/>
            <person name="Kinoshita T."/>
            <person name="Kohara Y."/>
            <person name="Koide E."/>
            <person name="Komatsu K."/>
            <person name="Kopischke S."/>
            <person name="Kubo M."/>
            <person name="Kyozuka J."/>
            <person name="Lagercrantz U."/>
            <person name="Lin S.S."/>
            <person name="Lindquist E."/>
            <person name="Lipzen A.M."/>
            <person name="Lu C.W."/>
            <person name="De Luna E."/>
            <person name="Martienssen R.A."/>
            <person name="Minamino N."/>
            <person name="Mizutani M."/>
            <person name="Mizutani M."/>
            <person name="Mochizuki N."/>
            <person name="Monte I."/>
            <person name="Mosher R."/>
            <person name="Nagasaki H."/>
            <person name="Nakagami H."/>
            <person name="Naramoto S."/>
            <person name="Nishitani K."/>
            <person name="Ohtani M."/>
            <person name="Okamoto T."/>
            <person name="Okumura M."/>
            <person name="Phillips J."/>
            <person name="Pollak B."/>
            <person name="Reinders A."/>
            <person name="Rovekamp M."/>
            <person name="Sano R."/>
            <person name="Sawa S."/>
            <person name="Schmid M.W."/>
            <person name="Shirakawa M."/>
            <person name="Solano R."/>
            <person name="Spunde A."/>
            <person name="Suetsugu N."/>
            <person name="Sugano S."/>
            <person name="Sugiyama A."/>
            <person name="Sun R."/>
            <person name="Suzuki Y."/>
            <person name="Takenaka M."/>
            <person name="Takezawa D."/>
            <person name="Tomogane H."/>
            <person name="Tsuzuki M."/>
            <person name="Ueda T."/>
            <person name="Umeda M."/>
            <person name="Ward J.M."/>
            <person name="Watanabe Y."/>
            <person name="Yazaki K."/>
            <person name="Yokoyama R."/>
            <person name="Yoshitake Y."/>
            <person name="Yotsui I."/>
            <person name="Zachgo S."/>
            <person name="Schmutz J."/>
        </authorList>
    </citation>
    <scope>NUCLEOTIDE SEQUENCE [LARGE SCALE GENOMIC DNA]</scope>
    <source>
        <strain evidence="2">Tak-1</strain>
    </source>
</reference>
<name>A0A2R6WAY1_MARPO</name>